<dbReference type="RefSeq" id="WP_175517057.1">
    <property type="nucleotide sequence ID" value="NZ_FOQD01000002.1"/>
</dbReference>
<evidence type="ECO:0000256" key="16">
    <source>
        <dbReference type="HAMAP-Rule" id="MF_01274"/>
    </source>
</evidence>
<dbReference type="GO" id="GO:0005524">
    <property type="term" value="F:ATP binding"/>
    <property type="evidence" value="ECO:0007669"/>
    <property type="project" value="UniProtKB-UniRule"/>
</dbReference>
<dbReference type="Pfam" id="PF03309">
    <property type="entry name" value="Pan_kinase"/>
    <property type="match status" value="1"/>
</dbReference>
<keyword evidence="10 16" id="KW-0418">Kinase</keyword>
<keyword evidence="12 16" id="KW-0630">Potassium</keyword>
<comment type="catalytic activity">
    <reaction evidence="1 16">
        <text>(R)-pantothenate + ATP = (R)-4'-phosphopantothenate + ADP + H(+)</text>
        <dbReference type="Rhea" id="RHEA:16373"/>
        <dbReference type="ChEBI" id="CHEBI:10986"/>
        <dbReference type="ChEBI" id="CHEBI:15378"/>
        <dbReference type="ChEBI" id="CHEBI:29032"/>
        <dbReference type="ChEBI" id="CHEBI:30616"/>
        <dbReference type="ChEBI" id="CHEBI:456216"/>
        <dbReference type="EC" id="2.7.1.33"/>
    </reaction>
</comment>
<dbReference type="CDD" id="cd24015">
    <property type="entry name" value="ASKHA_NBD_PanK-III"/>
    <property type="match status" value="1"/>
</dbReference>
<evidence type="ECO:0000256" key="6">
    <source>
        <dbReference type="ARBA" id="ARBA00012102"/>
    </source>
</evidence>
<dbReference type="UniPathway" id="UPA00241">
    <property type="reaction ID" value="UER00352"/>
</dbReference>
<dbReference type="EC" id="2.7.1.33" evidence="6 16"/>
<evidence type="ECO:0000256" key="7">
    <source>
        <dbReference type="ARBA" id="ARBA00022490"/>
    </source>
</evidence>
<dbReference type="GO" id="GO:0004594">
    <property type="term" value="F:pantothenate kinase activity"/>
    <property type="evidence" value="ECO:0007669"/>
    <property type="project" value="UniProtKB-UniRule"/>
</dbReference>
<reference evidence="18" key="1">
    <citation type="submission" date="2016-10" db="EMBL/GenBank/DDBJ databases">
        <authorList>
            <person name="Varghese N."/>
            <person name="Submissions S."/>
        </authorList>
    </citation>
    <scope>NUCLEOTIDE SEQUENCE [LARGE SCALE GENOMIC DNA]</scope>
    <source>
        <strain evidence="18">DSM 26348</strain>
    </source>
</reference>
<dbReference type="GO" id="GO:0005737">
    <property type="term" value="C:cytoplasm"/>
    <property type="evidence" value="ECO:0007669"/>
    <property type="project" value="UniProtKB-SubCell"/>
</dbReference>
<dbReference type="GO" id="GO:0015937">
    <property type="term" value="P:coenzyme A biosynthetic process"/>
    <property type="evidence" value="ECO:0007669"/>
    <property type="project" value="UniProtKB-UniRule"/>
</dbReference>
<keyword evidence="13 16" id="KW-0173">Coenzyme A biosynthesis</keyword>
<keyword evidence="7 16" id="KW-0963">Cytoplasm</keyword>
<name>A0A1I3C0C1_9PLAN</name>
<evidence type="ECO:0000256" key="2">
    <source>
        <dbReference type="ARBA" id="ARBA00001958"/>
    </source>
</evidence>
<dbReference type="NCBIfam" id="TIGR00671">
    <property type="entry name" value="baf"/>
    <property type="match status" value="1"/>
</dbReference>
<evidence type="ECO:0000256" key="5">
    <source>
        <dbReference type="ARBA" id="ARBA00011738"/>
    </source>
</evidence>
<dbReference type="AlphaFoldDB" id="A0A1I3C0C1"/>
<dbReference type="HAMAP" id="MF_01274">
    <property type="entry name" value="Pantothen_kinase_3"/>
    <property type="match status" value="1"/>
</dbReference>
<organism evidence="17 18">
    <name type="scientific">Planctomicrobium piriforme</name>
    <dbReference type="NCBI Taxonomy" id="1576369"/>
    <lineage>
        <taxon>Bacteria</taxon>
        <taxon>Pseudomonadati</taxon>
        <taxon>Planctomycetota</taxon>
        <taxon>Planctomycetia</taxon>
        <taxon>Planctomycetales</taxon>
        <taxon>Planctomycetaceae</taxon>
        <taxon>Planctomicrobium</taxon>
    </lineage>
</organism>
<feature type="active site" description="Proton acceptor" evidence="16">
    <location>
        <position position="106"/>
    </location>
</feature>
<comment type="caution">
    <text evidence="16">Lacks conserved residue(s) required for the propagation of feature annotation.</text>
</comment>
<comment type="cofactor">
    <cofactor evidence="2">
        <name>K(+)</name>
        <dbReference type="ChEBI" id="CHEBI:29103"/>
    </cofactor>
</comment>
<evidence type="ECO:0000313" key="17">
    <source>
        <dbReference type="EMBL" id="SFH67997.1"/>
    </source>
</evidence>
<evidence type="ECO:0000256" key="12">
    <source>
        <dbReference type="ARBA" id="ARBA00022958"/>
    </source>
</evidence>
<keyword evidence="11 16" id="KW-0067">ATP-binding</keyword>
<dbReference type="SUPFAM" id="SSF53067">
    <property type="entry name" value="Actin-like ATPase domain"/>
    <property type="match status" value="2"/>
</dbReference>
<evidence type="ECO:0000256" key="4">
    <source>
        <dbReference type="ARBA" id="ARBA00005225"/>
    </source>
</evidence>
<dbReference type="InterPro" id="IPR043129">
    <property type="entry name" value="ATPase_NBD"/>
</dbReference>
<dbReference type="PANTHER" id="PTHR34265:SF1">
    <property type="entry name" value="TYPE III PANTOTHENATE KINASE"/>
    <property type="match status" value="1"/>
</dbReference>
<dbReference type="Proteomes" id="UP000199518">
    <property type="component" value="Unassembled WGS sequence"/>
</dbReference>
<dbReference type="STRING" id="1576369.SAMN05421753_10229"/>
<evidence type="ECO:0000313" key="18">
    <source>
        <dbReference type="Proteomes" id="UP000199518"/>
    </source>
</evidence>
<proteinExistence type="inferred from homology"/>
<keyword evidence="9 16" id="KW-0547">Nucleotide-binding</keyword>
<evidence type="ECO:0000256" key="3">
    <source>
        <dbReference type="ARBA" id="ARBA00004496"/>
    </source>
</evidence>
<dbReference type="InterPro" id="IPR004619">
    <property type="entry name" value="Type_III_PanK"/>
</dbReference>
<comment type="function">
    <text evidence="16">Catalyzes the phosphorylation of pantothenate (Pan), the first step in CoA biosynthesis.</text>
</comment>
<evidence type="ECO:0000256" key="8">
    <source>
        <dbReference type="ARBA" id="ARBA00022679"/>
    </source>
</evidence>
<keyword evidence="8 16" id="KW-0808">Transferase</keyword>
<evidence type="ECO:0000256" key="9">
    <source>
        <dbReference type="ARBA" id="ARBA00022741"/>
    </source>
</evidence>
<evidence type="ECO:0000256" key="14">
    <source>
        <dbReference type="ARBA" id="ARBA00038036"/>
    </source>
</evidence>
<feature type="binding site" evidence="16">
    <location>
        <position position="187"/>
    </location>
    <ligand>
        <name>substrate</name>
    </ligand>
</feature>
<gene>
    <name evidence="16" type="primary">coaX</name>
    <name evidence="17" type="ORF">SAMN05421753_10229</name>
</gene>
<dbReference type="EMBL" id="FOQD01000002">
    <property type="protein sequence ID" value="SFH67997.1"/>
    <property type="molecule type" value="Genomic_DNA"/>
</dbReference>
<feature type="binding site" evidence="16">
    <location>
        <begin position="7"/>
        <end position="14"/>
    </location>
    <ligand>
        <name>ATP</name>
        <dbReference type="ChEBI" id="CHEBI:30616"/>
    </ligand>
</feature>
<comment type="subunit">
    <text evidence="5 16">Homodimer.</text>
</comment>
<comment type="cofactor">
    <cofactor evidence="16">
        <name>NH4(+)</name>
        <dbReference type="ChEBI" id="CHEBI:28938"/>
    </cofactor>
    <cofactor evidence="16">
        <name>K(+)</name>
        <dbReference type="ChEBI" id="CHEBI:29103"/>
    </cofactor>
    <text evidence="16">A monovalent cation. Ammonium or potassium.</text>
</comment>
<evidence type="ECO:0000256" key="15">
    <source>
        <dbReference type="ARBA" id="ARBA00040883"/>
    </source>
</evidence>
<feature type="binding site" evidence="16">
    <location>
        <position position="131"/>
    </location>
    <ligand>
        <name>ATP</name>
        <dbReference type="ChEBI" id="CHEBI:30616"/>
    </ligand>
</feature>
<dbReference type="Gene3D" id="3.30.420.40">
    <property type="match status" value="2"/>
</dbReference>
<accession>A0A1I3C0C1</accession>
<evidence type="ECO:0000256" key="13">
    <source>
        <dbReference type="ARBA" id="ARBA00022993"/>
    </source>
</evidence>
<feature type="binding site" evidence="16">
    <location>
        <begin position="104"/>
        <end position="107"/>
    </location>
    <ligand>
        <name>substrate</name>
    </ligand>
</feature>
<comment type="pathway">
    <text evidence="4 16">Cofactor biosynthesis; coenzyme A biosynthesis; CoA from (R)-pantothenate: step 1/5.</text>
</comment>
<comment type="similarity">
    <text evidence="14 16">Belongs to the type III pantothenate kinase family.</text>
</comment>
<dbReference type="PANTHER" id="PTHR34265">
    <property type="entry name" value="TYPE III PANTOTHENATE KINASE"/>
    <property type="match status" value="1"/>
</dbReference>
<evidence type="ECO:0000256" key="1">
    <source>
        <dbReference type="ARBA" id="ARBA00001206"/>
    </source>
</evidence>
<evidence type="ECO:0000256" key="10">
    <source>
        <dbReference type="ARBA" id="ARBA00022777"/>
    </source>
</evidence>
<protein>
    <recommendedName>
        <fullName evidence="15 16">Type III pantothenate kinase</fullName>
        <ecNumber evidence="6 16">2.7.1.33</ecNumber>
    </recommendedName>
    <alternativeName>
        <fullName evidence="16">PanK-III</fullName>
    </alternativeName>
    <alternativeName>
        <fullName evidence="16">Pantothenic acid kinase</fullName>
    </alternativeName>
</protein>
<comment type="subcellular location">
    <subcellularLocation>
        <location evidence="3 16">Cytoplasm</location>
    </subcellularLocation>
</comment>
<evidence type="ECO:0000256" key="11">
    <source>
        <dbReference type="ARBA" id="ARBA00022840"/>
    </source>
</evidence>
<keyword evidence="18" id="KW-1185">Reference proteome</keyword>
<sequence>MSCLVVDAGHTRVKFAACRQQATSSLPEVIRSAAVIYGEPIDWSAIASWFAGSAPRSVIVMGTNLDRAQQVIQAWPAALPRPTLFSDKRTLPLKVDVEFPDKVGMDRLLNAVAANLLRRPDQPAITVGTGTAITVDVIDADGVFRGGAIFPGILLGAKSLHMETTTLPHVNVWELLKTEPTVVGKNTEQAIASGLYWGHLGGIRELIMRHTAWLQTTCSVPPLVLLTGGASGIVAPYLQDAKLETELSLRALAAVADQVTAP</sequence>